<evidence type="ECO:0000313" key="4">
    <source>
        <dbReference type="Proteomes" id="UP000254476"/>
    </source>
</evidence>
<dbReference type="Proteomes" id="UP000254476">
    <property type="component" value="Unassembled WGS sequence"/>
</dbReference>
<gene>
    <name evidence="1" type="ORF">Lgra_1336</name>
    <name evidence="2" type="ORF">NCTC12388_03297</name>
</gene>
<reference evidence="2 4" key="2">
    <citation type="submission" date="2018-06" db="EMBL/GenBank/DDBJ databases">
        <authorList>
            <consortium name="Pathogen Informatics"/>
            <person name="Doyle S."/>
        </authorList>
    </citation>
    <scope>NUCLEOTIDE SEQUENCE [LARGE SCALE GENOMIC DNA]</scope>
    <source>
        <strain evidence="2 4">NCTC12388</strain>
    </source>
</reference>
<protein>
    <submittedName>
        <fullName evidence="2">Uncharacterized protein</fullName>
    </submittedName>
</protein>
<reference evidence="1 3" key="1">
    <citation type="submission" date="2015-11" db="EMBL/GenBank/DDBJ databases">
        <title>Genomic analysis of 38 Legionella species identifies large and diverse effector repertoires.</title>
        <authorList>
            <person name="Burstein D."/>
            <person name="Amaro F."/>
            <person name="Zusman T."/>
            <person name="Lifshitz Z."/>
            <person name="Cohen O."/>
            <person name="Gilbert J.A."/>
            <person name="Pupko T."/>
            <person name="Shuman H.A."/>
            <person name="Segal G."/>
        </authorList>
    </citation>
    <scope>NUCLEOTIDE SEQUENCE [LARGE SCALE GENOMIC DNA]</scope>
    <source>
        <strain evidence="1 3">Lyon 8420412</strain>
    </source>
</reference>
<proteinExistence type="predicted"/>
<dbReference type="EMBL" id="UGOB01000001">
    <property type="protein sequence ID" value="STX46530.1"/>
    <property type="molecule type" value="Genomic_DNA"/>
</dbReference>
<dbReference type="EMBL" id="LNYE01000020">
    <property type="protein sequence ID" value="KTD11878.1"/>
    <property type="molecule type" value="Genomic_DNA"/>
</dbReference>
<sequence length="142" mass="16703">MKRFSTLFFSQKKEEPLNYHKKNEGNNTSMYKLESAENTLPQRIVEEIYFPRISFLGCPFTWYYYPSHDLVIWTGNLYGTPQDHYDLNALLTKLQIIPEVSIEHGEVAIRKVSDFFLKHDMKYMSQEDDDHVVSLSPSKAKC</sequence>
<dbReference type="RefSeq" id="WP_238584383.1">
    <property type="nucleotide sequence ID" value="NZ_CAAAHW010000010.1"/>
</dbReference>
<organism evidence="2 4">
    <name type="scientific">Legionella gratiana</name>
    <dbReference type="NCBI Taxonomy" id="45066"/>
    <lineage>
        <taxon>Bacteria</taxon>
        <taxon>Pseudomonadati</taxon>
        <taxon>Pseudomonadota</taxon>
        <taxon>Gammaproteobacteria</taxon>
        <taxon>Legionellales</taxon>
        <taxon>Legionellaceae</taxon>
        <taxon>Legionella</taxon>
    </lineage>
</organism>
<dbReference type="Proteomes" id="UP000054691">
    <property type="component" value="Unassembled WGS sequence"/>
</dbReference>
<keyword evidence="3" id="KW-1185">Reference proteome</keyword>
<accession>A0A378JP29</accession>
<evidence type="ECO:0000313" key="1">
    <source>
        <dbReference type="EMBL" id="KTD11878.1"/>
    </source>
</evidence>
<dbReference type="AlphaFoldDB" id="A0A378JP29"/>
<name>A0A378JP29_9GAMM</name>
<dbReference type="STRING" id="45066.Lgra_1336"/>
<evidence type="ECO:0000313" key="2">
    <source>
        <dbReference type="EMBL" id="STX46530.1"/>
    </source>
</evidence>
<evidence type="ECO:0000313" key="3">
    <source>
        <dbReference type="Proteomes" id="UP000054691"/>
    </source>
</evidence>